<evidence type="ECO:0000313" key="2">
    <source>
        <dbReference type="EMBL" id="WUP73038.1"/>
    </source>
</evidence>
<keyword evidence="3" id="KW-1185">Reference proteome</keyword>
<evidence type="ECO:0000256" key="1">
    <source>
        <dbReference type="SAM" id="MobiDB-lite"/>
    </source>
</evidence>
<name>A0ABZ1SKS4_9ACTN</name>
<feature type="region of interest" description="Disordered" evidence="1">
    <location>
        <begin position="64"/>
        <end position="86"/>
    </location>
</feature>
<sequence>MDSTDPELLRQVAVMAAGRVMFTDPVTGIVDRAQGATWEVVTRGTPPATGVVVSAVGGPDGTRYRVVSQDGPDPAAVPVRPSLEEG</sequence>
<dbReference type="Proteomes" id="UP001432011">
    <property type="component" value="Chromosome"/>
</dbReference>
<dbReference type="EMBL" id="CP108085">
    <property type="protein sequence ID" value="WUP73038.1"/>
    <property type="molecule type" value="Genomic_DNA"/>
</dbReference>
<proteinExistence type="predicted"/>
<evidence type="ECO:0000313" key="3">
    <source>
        <dbReference type="Proteomes" id="UP001432011"/>
    </source>
</evidence>
<dbReference type="RefSeq" id="WP_142650208.1">
    <property type="nucleotide sequence ID" value="NZ_CP108085.1"/>
</dbReference>
<organism evidence="2 3">
    <name type="scientific">Microbispora hainanensis</name>
    <dbReference type="NCBI Taxonomy" id="568844"/>
    <lineage>
        <taxon>Bacteria</taxon>
        <taxon>Bacillati</taxon>
        <taxon>Actinomycetota</taxon>
        <taxon>Actinomycetes</taxon>
        <taxon>Streptosporangiales</taxon>
        <taxon>Streptosporangiaceae</taxon>
        <taxon>Microbispora</taxon>
    </lineage>
</organism>
<accession>A0ABZ1SKS4</accession>
<protein>
    <submittedName>
        <fullName evidence="2">Uncharacterized protein</fullName>
    </submittedName>
</protein>
<reference evidence="2" key="1">
    <citation type="submission" date="2022-10" db="EMBL/GenBank/DDBJ databases">
        <title>The complete genomes of actinobacterial strains from the NBC collection.</title>
        <authorList>
            <person name="Joergensen T.S."/>
            <person name="Alvarez Arevalo M."/>
            <person name="Sterndorff E.B."/>
            <person name="Faurdal D."/>
            <person name="Vuksanovic O."/>
            <person name="Mourched A.-S."/>
            <person name="Charusanti P."/>
            <person name="Shaw S."/>
            <person name="Blin K."/>
            <person name="Weber T."/>
        </authorList>
    </citation>
    <scope>NUCLEOTIDE SEQUENCE</scope>
    <source>
        <strain evidence="2">NBC_00254</strain>
    </source>
</reference>
<gene>
    <name evidence="2" type="ORF">OG913_26960</name>
</gene>